<dbReference type="Pfam" id="PF17834">
    <property type="entry name" value="GHD"/>
    <property type="match status" value="1"/>
</dbReference>
<feature type="domain" description="Beta-galactosidase beta-sandwich" evidence="2">
    <location>
        <begin position="87"/>
        <end position="142"/>
    </location>
</feature>
<name>A0A9Q1QCY5_9CARY</name>
<evidence type="ECO:0000256" key="1">
    <source>
        <dbReference type="SAM" id="Coils"/>
    </source>
</evidence>
<organism evidence="3 4">
    <name type="scientific">Carnegiea gigantea</name>
    <dbReference type="NCBI Taxonomy" id="171969"/>
    <lineage>
        <taxon>Eukaryota</taxon>
        <taxon>Viridiplantae</taxon>
        <taxon>Streptophyta</taxon>
        <taxon>Embryophyta</taxon>
        <taxon>Tracheophyta</taxon>
        <taxon>Spermatophyta</taxon>
        <taxon>Magnoliopsida</taxon>
        <taxon>eudicotyledons</taxon>
        <taxon>Gunneridae</taxon>
        <taxon>Pentapetalae</taxon>
        <taxon>Caryophyllales</taxon>
        <taxon>Cactineae</taxon>
        <taxon>Cactaceae</taxon>
        <taxon>Cactoideae</taxon>
        <taxon>Echinocereeae</taxon>
        <taxon>Carnegiea</taxon>
    </lineage>
</organism>
<proteinExistence type="predicted"/>
<evidence type="ECO:0000313" key="3">
    <source>
        <dbReference type="EMBL" id="KAJ8437547.1"/>
    </source>
</evidence>
<keyword evidence="4" id="KW-1185">Reference proteome</keyword>
<feature type="coiled-coil region" evidence="1">
    <location>
        <begin position="14"/>
        <end position="62"/>
    </location>
</feature>
<comment type="caution">
    <text evidence="3">The sequence shown here is derived from an EMBL/GenBank/DDBJ whole genome shotgun (WGS) entry which is preliminary data.</text>
</comment>
<reference evidence="3" key="1">
    <citation type="submission" date="2022-04" db="EMBL/GenBank/DDBJ databases">
        <title>Carnegiea gigantea Genome sequencing and assembly v2.</title>
        <authorList>
            <person name="Copetti D."/>
            <person name="Sanderson M.J."/>
            <person name="Burquez A."/>
            <person name="Wojciechowski M.F."/>
        </authorList>
    </citation>
    <scope>NUCLEOTIDE SEQUENCE</scope>
    <source>
        <strain evidence="3">SGP5-SGP5p</strain>
        <tissue evidence="3">Aerial part</tissue>
    </source>
</reference>
<sequence length="162" mass="18175">MSILERGSEWKEKAENLELELQQCYKAQSRLLEQLVVEVAKYQAAKASIQEKETAITELQGEYSLLSALGINHGIHFGSHVEIVMQANVHTDSYGIFAAFISNADNKTSAVVEFRNKTYHLLAWSVTILLDCKNVVYNTTKVSLLSMFHCLGETLLLVQIIV</sequence>
<accession>A0A9Q1QCY5</accession>
<dbReference type="OrthoDB" id="1684486at2759"/>
<evidence type="ECO:0000313" key="4">
    <source>
        <dbReference type="Proteomes" id="UP001153076"/>
    </source>
</evidence>
<protein>
    <recommendedName>
        <fullName evidence="2">Beta-galactosidase beta-sandwich domain-containing protein</fullName>
    </recommendedName>
</protein>
<dbReference type="Proteomes" id="UP001153076">
    <property type="component" value="Unassembled WGS sequence"/>
</dbReference>
<keyword evidence="1" id="KW-0175">Coiled coil</keyword>
<dbReference type="AlphaFoldDB" id="A0A9Q1QCY5"/>
<dbReference type="EMBL" id="JAKOGI010000293">
    <property type="protein sequence ID" value="KAJ8437547.1"/>
    <property type="molecule type" value="Genomic_DNA"/>
</dbReference>
<gene>
    <name evidence="3" type="ORF">Cgig2_020580</name>
</gene>
<dbReference type="InterPro" id="IPR041392">
    <property type="entry name" value="GHD"/>
</dbReference>
<evidence type="ECO:0000259" key="2">
    <source>
        <dbReference type="Pfam" id="PF17834"/>
    </source>
</evidence>